<keyword evidence="5" id="KW-0653">Protein transport</keyword>
<feature type="compositionally biased region" description="Low complexity" evidence="9">
    <location>
        <begin position="53"/>
        <end position="81"/>
    </location>
</feature>
<dbReference type="GeneID" id="94426055"/>
<keyword evidence="12" id="KW-1185">Reference proteome</keyword>
<evidence type="ECO:0000256" key="4">
    <source>
        <dbReference type="ARBA" id="ARBA00022692"/>
    </source>
</evidence>
<keyword evidence="8 10" id="KW-0472">Membrane</keyword>
<evidence type="ECO:0000256" key="6">
    <source>
        <dbReference type="ARBA" id="ARBA00022989"/>
    </source>
</evidence>
<dbReference type="RefSeq" id="XP_067925180.1">
    <property type="nucleotide sequence ID" value="XM_068062844.1"/>
</dbReference>
<reference evidence="11 12" key="1">
    <citation type="journal article" date="2017" name="Int. J. Parasitol.">
        <title>The genome of the protozoan parasite Cystoisospora suis and a reverse vaccinology approach to identify vaccine candidates.</title>
        <authorList>
            <person name="Palmieri N."/>
            <person name="Shrestha A."/>
            <person name="Ruttkowski B."/>
            <person name="Beck T."/>
            <person name="Vogl C."/>
            <person name="Tomley F."/>
            <person name="Blake D.P."/>
            <person name="Joachim A."/>
        </authorList>
    </citation>
    <scope>NUCLEOTIDE SEQUENCE [LARGE SCALE GENOMIC DNA]</scope>
    <source>
        <strain evidence="11 12">Wien I</strain>
    </source>
</reference>
<accession>A0A2C6L7Z3</accession>
<dbReference type="GO" id="GO:0005801">
    <property type="term" value="C:cis-Golgi network"/>
    <property type="evidence" value="ECO:0007669"/>
    <property type="project" value="InterPro"/>
</dbReference>
<organism evidence="11 12">
    <name type="scientific">Cystoisospora suis</name>
    <dbReference type="NCBI Taxonomy" id="483139"/>
    <lineage>
        <taxon>Eukaryota</taxon>
        <taxon>Sar</taxon>
        <taxon>Alveolata</taxon>
        <taxon>Apicomplexa</taxon>
        <taxon>Conoidasida</taxon>
        <taxon>Coccidia</taxon>
        <taxon>Eucoccidiorida</taxon>
        <taxon>Eimeriorina</taxon>
        <taxon>Sarcocystidae</taxon>
        <taxon>Cystoisospora</taxon>
    </lineage>
</organism>
<evidence type="ECO:0000256" key="8">
    <source>
        <dbReference type="ARBA" id="ARBA00023136"/>
    </source>
</evidence>
<feature type="region of interest" description="Disordered" evidence="9">
    <location>
        <begin position="1"/>
        <end position="81"/>
    </location>
</feature>
<evidence type="ECO:0000313" key="11">
    <source>
        <dbReference type="EMBL" id="PHJ23505.1"/>
    </source>
</evidence>
<evidence type="ECO:0000256" key="10">
    <source>
        <dbReference type="SAM" id="Phobius"/>
    </source>
</evidence>
<dbReference type="PANTHER" id="PTHR21094">
    <property type="entry name" value="GOS-28 SNARE- RELATED"/>
    <property type="match status" value="1"/>
</dbReference>
<protein>
    <submittedName>
        <fullName evidence="11">Transmembrane protein</fullName>
    </submittedName>
</protein>
<dbReference type="OrthoDB" id="422156at2759"/>
<dbReference type="AlphaFoldDB" id="A0A2C6L7Z3"/>
<proteinExistence type="inferred from homology"/>
<feature type="compositionally biased region" description="Basic and acidic residues" evidence="9">
    <location>
        <begin position="244"/>
        <end position="253"/>
    </location>
</feature>
<dbReference type="GO" id="GO:0031201">
    <property type="term" value="C:SNARE complex"/>
    <property type="evidence" value="ECO:0007669"/>
    <property type="project" value="TreeGrafter"/>
</dbReference>
<dbReference type="Proteomes" id="UP000221165">
    <property type="component" value="Unassembled WGS sequence"/>
</dbReference>
<feature type="region of interest" description="Disordered" evidence="9">
    <location>
        <begin position="236"/>
        <end position="259"/>
    </location>
</feature>
<keyword evidence="7" id="KW-0333">Golgi apparatus</keyword>
<keyword evidence="3" id="KW-0813">Transport</keyword>
<name>A0A2C6L7Z3_9APIC</name>
<evidence type="ECO:0000256" key="2">
    <source>
        <dbReference type="ARBA" id="ARBA00008473"/>
    </source>
</evidence>
<dbReference type="VEuPathDB" id="ToxoDB:CSUI_002644"/>
<feature type="transmembrane region" description="Helical" evidence="10">
    <location>
        <begin position="336"/>
        <end position="354"/>
    </location>
</feature>
<dbReference type="InterPro" id="IPR023601">
    <property type="entry name" value="Golgi_SNAP_su1"/>
</dbReference>
<dbReference type="GO" id="GO:0048219">
    <property type="term" value="P:inter-Golgi cisterna vesicle-mediated transport"/>
    <property type="evidence" value="ECO:0007669"/>
    <property type="project" value="TreeGrafter"/>
</dbReference>
<dbReference type="GO" id="GO:0006906">
    <property type="term" value="P:vesicle fusion"/>
    <property type="evidence" value="ECO:0007669"/>
    <property type="project" value="TreeGrafter"/>
</dbReference>
<dbReference type="GO" id="GO:0000139">
    <property type="term" value="C:Golgi membrane"/>
    <property type="evidence" value="ECO:0007669"/>
    <property type="project" value="UniProtKB-SubCell"/>
</dbReference>
<evidence type="ECO:0000256" key="5">
    <source>
        <dbReference type="ARBA" id="ARBA00022927"/>
    </source>
</evidence>
<sequence>MRVASPASAPYHTEASGRSSGQPAVQQIQPTSHSSYASRRPDTSPSSLSFPPVDSTVASSSPRSSSLSSSSVVPSSVIGDSGPPPPLSFVSSLSPSTASPALSFTSSVSTASSVSTRATFRQLLAQVEWQLASLTELSCTVRTRGFGTPSSSLSFEEAKETFETLRTDTFSSLDRANRLLRQLRVVSSTSSSSASSSACSPAQLRHFENLFLSLKTECVGVCESISMSLDRAALLHGPLSSGPSDKEGDKKDKDEEDDESQAAIFYSRKEAEHLQESNRMLSSILQAGSNALHALRKQKAVVRSMKGKVHELSSQDTAAITGLLGRIEWHGKKQKLILAFVIAFCVCLSFLWITRGHSAATSASTGGADSSPSSSR</sequence>
<comment type="similarity">
    <text evidence="2">Belongs to the GOSR1 family.</text>
</comment>
<gene>
    <name evidence="11" type="ORF">CSUI_002644</name>
</gene>
<evidence type="ECO:0000256" key="9">
    <source>
        <dbReference type="SAM" id="MobiDB-lite"/>
    </source>
</evidence>
<keyword evidence="4 10" id="KW-0812">Transmembrane</keyword>
<dbReference type="GO" id="GO:0005484">
    <property type="term" value="F:SNAP receptor activity"/>
    <property type="evidence" value="ECO:0007669"/>
    <property type="project" value="TreeGrafter"/>
</dbReference>
<comment type="caution">
    <text evidence="11">The sequence shown here is derived from an EMBL/GenBank/DDBJ whole genome shotgun (WGS) entry which is preliminary data.</text>
</comment>
<feature type="compositionally biased region" description="Polar residues" evidence="9">
    <location>
        <begin position="16"/>
        <end position="49"/>
    </location>
</feature>
<evidence type="ECO:0000256" key="1">
    <source>
        <dbReference type="ARBA" id="ARBA00004409"/>
    </source>
</evidence>
<dbReference type="PANTHER" id="PTHR21094:SF2">
    <property type="entry name" value="GOLGI SNAP RECEPTOR COMPLEX MEMBER 1"/>
    <property type="match status" value="1"/>
</dbReference>
<comment type="subcellular location">
    <subcellularLocation>
        <location evidence="1">Golgi apparatus membrane</location>
        <topology evidence="1">Single-pass type IV membrane protein</topology>
    </subcellularLocation>
</comment>
<evidence type="ECO:0000256" key="7">
    <source>
        <dbReference type="ARBA" id="ARBA00023034"/>
    </source>
</evidence>
<evidence type="ECO:0000256" key="3">
    <source>
        <dbReference type="ARBA" id="ARBA00022448"/>
    </source>
</evidence>
<evidence type="ECO:0000313" key="12">
    <source>
        <dbReference type="Proteomes" id="UP000221165"/>
    </source>
</evidence>
<keyword evidence="6 10" id="KW-1133">Transmembrane helix</keyword>
<dbReference type="GO" id="GO:0015031">
    <property type="term" value="P:protein transport"/>
    <property type="evidence" value="ECO:0007669"/>
    <property type="project" value="UniProtKB-KW"/>
</dbReference>
<dbReference type="GO" id="GO:0005797">
    <property type="term" value="C:Golgi medial cisterna"/>
    <property type="evidence" value="ECO:0007669"/>
    <property type="project" value="TreeGrafter"/>
</dbReference>
<dbReference type="GO" id="GO:0006888">
    <property type="term" value="P:endoplasmic reticulum to Golgi vesicle-mediated transport"/>
    <property type="evidence" value="ECO:0007669"/>
    <property type="project" value="InterPro"/>
</dbReference>
<dbReference type="EMBL" id="MIGC01001096">
    <property type="protein sequence ID" value="PHJ23505.1"/>
    <property type="molecule type" value="Genomic_DNA"/>
</dbReference>